<dbReference type="EMBL" id="BKCJ010007927">
    <property type="protein sequence ID" value="GEU79700.1"/>
    <property type="molecule type" value="Genomic_DNA"/>
</dbReference>
<gene>
    <name evidence="3" type="ORF">Tci_051678</name>
</gene>
<feature type="compositionally biased region" description="Polar residues" evidence="1">
    <location>
        <begin position="67"/>
        <end position="76"/>
    </location>
</feature>
<proteinExistence type="predicted"/>
<protein>
    <submittedName>
        <fullName evidence="3">Zinc finger, CCHC-type</fullName>
    </submittedName>
</protein>
<feature type="region of interest" description="Disordered" evidence="1">
    <location>
        <begin position="603"/>
        <end position="639"/>
    </location>
</feature>
<reference evidence="3" key="1">
    <citation type="journal article" date="2019" name="Sci. Rep.">
        <title>Draft genome of Tanacetum cinerariifolium, the natural source of mosquito coil.</title>
        <authorList>
            <person name="Yamashiro T."/>
            <person name="Shiraishi A."/>
            <person name="Satake H."/>
            <person name="Nakayama K."/>
        </authorList>
    </citation>
    <scope>NUCLEOTIDE SEQUENCE</scope>
</reference>
<sequence length="639" mass="72762">MWKILSRLNLYLDHLDMDLSEYLSQAITTEMDAGISKTICPPKKRYCNNFSMDEMVDWAEMKVEQIGGSSQHPQKTNKGKDATEGVEAKTSNIDKGKDKTEGVKARTSTTDKSKEKVGKKYVTVDQFKECLTYYALANGFSLLYERSSGKKVVTKCGQRPSRFWHVILIGGNLFEVTSESEGFTVDEGKRTCSYKMCYIEPILEQTLKLEGVPGRPRKKKAVINLEDGDVDVDVHVRSIVRDEDVGGSKGGAGGVGAGESKGGTGASVSKRKQCEVLEHKIHGKKKAGTSGFAKWFGLLDEPGQTKDDQAQTQDELVQRQDEDQTYELAHFLCCKPSLLLKTPKTKFTCLFSTFTTVQATRTYNSNLGDVNLIRTLGDYSRPSHEGFRNTIQPPEGNNVVPIRSDIIWLVQNGCSFYELRSEDPNQHLKDFLKLLDSLDLDGANRERTRLRLFQFSLRDQARNWLERLPAGSIFTWEDLTTRFLAQFFLPGRTVKLRNDILMFQQHHGESLSEAWTRFKDLLQKEPVSRLEYGITLAAHTKRMERFENAIFKHRKEINDRIEEKFMLLKELTASMAPEKVLIREEAKYHVTKNINSISLTRREEEKNDEYDVTNVKDIEKNNGSDKEIPVKKSEKENEA</sequence>
<name>A0A6L2N0M2_TANCI</name>
<feature type="region of interest" description="Disordered" evidence="1">
    <location>
        <begin position="243"/>
        <end position="266"/>
    </location>
</feature>
<feature type="domain" description="Retrotransposon gag" evidence="2">
    <location>
        <begin position="451"/>
        <end position="526"/>
    </location>
</feature>
<organism evidence="3">
    <name type="scientific">Tanacetum cinerariifolium</name>
    <name type="common">Dalmatian daisy</name>
    <name type="synonym">Chrysanthemum cinerariifolium</name>
    <dbReference type="NCBI Taxonomy" id="118510"/>
    <lineage>
        <taxon>Eukaryota</taxon>
        <taxon>Viridiplantae</taxon>
        <taxon>Streptophyta</taxon>
        <taxon>Embryophyta</taxon>
        <taxon>Tracheophyta</taxon>
        <taxon>Spermatophyta</taxon>
        <taxon>Magnoliopsida</taxon>
        <taxon>eudicotyledons</taxon>
        <taxon>Gunneridae</taxon>
        <taxon>Pentapetalae</taxon>
        <taxon>asterids</taxon>
        <taxon>campanulids</taxon>
        <taxon>Asterales</taxon>
        <taxon>Asteraceae</taxon>
        <taxon>Asteroideae</taxon>
        <taxon>Anthemideae</taxon>
        <taxon>Anthemidinae</taxon>
        <taxon>Tanacetum</taxon>
    </lineage>
</organism>
<evidence type="ECO:0000313" key="3">
    <source>
        <dbReference type="EMBL" id="GEU79700.1"/>
    </source>
</evidence>
<dbReference type="AlphaFoldDB" id="A0A6L2N0M2"/>
<dbReference type="InterPro" id="IPR005162">
    <property type="entry name" value="Retrotrans_gag_dom"/>
</dbReference>
<feature type="compositionally biased region" description="Gly residues" evidence="1">
    <location>
        <begin position="247"/>
        <end position="265"/>
    </location>
</feature>
<evidence type="ECO:0000259" key="2">
    <source>
        <dbReference type="Pfam" id="PF03732"/>
    </source>
</evidence>
<feature type="region of interest" description="Disordered" evidence="1">
    <location>
        <begin position="65"/>
        <end position="110"/>
    </location>
</feature>
<accession>A0A6L2N0M2</accession>
<dbReference type="Pfam" id="PF03732">
    <property type="entry name" value="Retrotrans_gag"/>
    <property type="match status" value="1"/>
</dbReference>
<feature type="compositionally biased region" description="Basic and acidic residues" evidence="1">
    <location>
        <begin position="78"/>
        <end position="110"/>
    </location>
</feature>
<dbReference type="PANTHER" id="PTHR33223">
    <property type="entry name" value="CCHC-TYPE DOMAIN-CONTAINING PROTEIN"/>
    <property type="match status" value="1"/>
</dbReference>
<evidence type="ECO:0000256" key="1">
    <source>
        <dbReference type="SAM" id="MobiDB-lite"/>
    </source>
</evidence>
<dbReference type="PANTHER" id="PTHR33223:SF6">
    <property type="entry name" value="CCHC-TYPE DOMAIN-CONTAINING PROTEIN"/>
    <property type="match status" value="1"/>
</dbReference>
<comment type="caution">
    <text evidence="3">The sequence shown here is derived from an EMBL/GenBank/DDBJ whole genome shotgun (WGS) entry which is preliminary data.</text>
</comment>
<feature type="compositionally biased region" description="Basic and acidic residues" evidence="1">
    <location>
        <begin position="614"/>
        <end position="639"/>
    </location>
</feature>